<name>A0AAX4H1X8_9VIRU</name>
<sequence length="54" mass="6334">MTEEQKDRLWELIDTFAGANQVLAISGIYCNYEEEEFEDLRQAKADLNDFMESI</sequence>
<protein>
    <submittedName>
        <fullName evidence="1">Uncharacterized protein</fullName>
    </submittedName>
</protein>
<dbReference type="Pfam" id="PF24219">
    <property type="entry name" value="DUF7438"/>
    <property type="match status" value="1"/>
</dbReference>
<dbReference type="EMBL" id="OR532896">
    <property type="protein sequence ID" value="WPJ56316.1"/>
    <property type="molecule type" value="Genomic_DNA"/>
</dbReference>
<dbReference type="Proteomes" id="UP001434466">
    <property type="component" value="Segment"/>
</dbReference>
<accession>A0AAX4H1X8</accession>
<gene>
    <name evidence="1" type="ORF">RCIP0102_00206</name>
</gene>
<evidence type="ECO:0000313" key="1">
    <source>
        <dbReference type="EMBL" id="WPJ56316.1"/>
    </source>
</evidence>
<dbReference type="InterPro" id="IPR055861">
    <property type="entry name" value="DUF7438"/>
</dbReference>
<reference evidence="1" key="1">
    <citation type="submission" date="2023-09" db="EMBL/GenBank/DDBJ databases">
        <authorList>
            <person name="Feng J."/>
        </authorList>
    </citation>
    <scope>NUCLEOTIDE SEQUENCE</scope>
</reference>
<organism evidence="1 2">
    <name type="scientific">Klebsiella phage RCIP0102</name>
    <dbReference type="NCBI Taxonomy" id="3094270"/>
    <lineage>
        <taxon>Viruses</taxon>
    </lineage>
</organism>
<evidence type="ECO:0000313" key="2">
    <source>
        <dbReference type="Proteomes" id="UP001434466"/>
    </source>
</evidence>
<proteinExistence type="predicted"/>